<evidence type="ECO:0000256" key="1">
    <source>
        <dbReference type="SAM" id="MobiDB-lite"/>
    </source>
</evidence>
<feature type="compositionally biased region" description="Basic and acidic residues" evidence="1">
    <location>
        <begin position="22"/>
        <end position="58"/>
    </location>
</feature>
<name>A0A4Z2IVB5_9TELE</name>
<protein>
    <submittedName>
        <fullName evidence="2">Uncharacterized protein</fullName>
    </submittedName>
</protein>
<feature type="compositionally biased region" description="Polar residues" evidence="1">
    <location>
        <begin position="1"/>
        <end position="12"/>
    </location>
</feature>
<feature type="compositionally biased region" description="Basic and acidic residues" evidence="1">
    <location>
        <begin position="67"/>
        <end position="81"/>
    </location>
</feature>
<sequence>MLQAQTMTMQNHESPKHQNRKGGKEAERRGGGRRERSGERRGRGGREREGKSDRNDKRRVLRSQGIYDEKADGVKEEDRNKTCQGGGKKGDEDEQ</sequence>
<dbReference type="EMBL" id="SRLO01000045">
    <property type="protein sequence ID" value="TNN81687.1"/>
    <property type="molecule type" value="Genomic_DNA"/>
</dbReference>
<organism evidence="2 3">
    <name type="scientific">Liparis tanakae</name>
    <name type="common">Tanaka's snailfish</name>
    <dbReference type="NCBI Taxonomy" id="230148"/>
    <lineage>
        <taxon>Eukaryota</taxon>
        <taxon>Metazoa</taxon>
        <taxon>Chordata</taxon>
        <taxon>Craniata</taxon>
        <taxon>Vertebrata</taxon>
        <taxon>Euteleostomi</taxon>
        <taxon>Actinopterygii</taxon>
        <taxon>Neopterygii</taxon>
        <taxon>Teleostei</taxon>
        <taxon>Neoteleostei</taxon>
        <taxon>Acanthomorphata</taxon>
        <taxon>Eupercaria</taxon>
        <taxon>Perciformes</taxon>
        <taxon>Cottioidei</taxon>
        <taxon>Cottales</taxon>
        <taxon>Liparidae</taxon>
        <taxon>Liparis</taxon>
    </lineage>
</organism>
<gene>
    <name evidence="2" type="ORF">EYF80_008133</name>
</gene>
<comment type="caution">
    <text evidence="2">The sequence shown here is derived from an EMBL/GenBank/DDBJ whole genome shotgun (WGS) entry which is preliminary data.</text>
</comment>
<evidence type="ECO:0000313" key="2">
    <source>
        <dbReference type="EMBL" id="TNN81687.1"/>
    </source>
</evidence>
<feature type="region of interest" description="Disordered" evidence="1">
    <location>
        <begin position="1"/>
        <end position="95"/>
    </location>
</feature>
<dbReference type="Proteomes" id="UP000314294">
    <property type="component" value="Unassembled WGS sequence"/>
</dbReference>
<evidence type="ECO:0000313" key="3">
    <source>
        <dbReference type="Proteomes" id="UP000314294"/>
    </source>
</evidence>
<accession>A0A4Z2IVB5</accession>
<reference evidence="2 3" key="1">
    <citation type="submission" date="2019-03" db="EMBL/GenBank/DDBJ databases">
        <title>First draft genome of Liparis tanakae, snailfish: a comprehensive survey of snailfish specific genes.</title>
        <authorList>
            <person name="Kim W."/>
            <person name="Song I."/>
            <person name="Jeong J.-H."/>
            <person name="Kim D."/>
            <person name="Kim S."/>
            <person name="Ryu S."/>
            <person name="Song J.Y."/>
            <person name="Lee S.K."/>
        </authorList>
    </citation>
    <scope>NUCLEOTIDE SEQUENCE [LARGE SCALE GENOMIC DNA]</scope>
    <source>
        <tissue evidence="2">Muscle</tissue>
    </source>
</reference>
<dbReference type="AlphaFoldDB" id="A0A4Z2IVB5"/>
<keyword evidence="3" id="KW-1185">Reference proteome</keyword>
<proteinExistence type="predicted"/>